<evidence type="ECO:0000313" key="4">
    <source>
        <dbReference type="Proteomes" id="UP000186922"/>
    </source>
</evidence>
<dbReference type="Pfam" id="PF12999">
    <property type="entry name" value="PRKCSH-like"/>
    <property type="match status" value="1"/>
</dbReference>
<dbReference type="GO" id="GO:0006491">
    <property type="term" value="P:N-glycan processing"/>
    <property type="evidence" value="ECO:0007669"/>
    <property type="project" value="TreeGrafter"/>
</dbReference>
<dbReference type="EMBL" id="BDGG01000009">
    <property type="protein sequence ID" value="GAV03381.1"/>
    <property type="molecule type" value="Genomic_DNA"/>
</dbReference>
<proteinExistence type="predicted"/>
<feature type="domain" description="Glucosidase II beta subunit N-terminal" evidence="2">
    <location>
        <begin position="16"/>
        <end position="132"/>
    </location>
</feature>
<evidence type="ECO:0000259" key="2">
    <source>
        <dbReference type="Pfam" id="PF12999"/>
    </source>
</evidence>
<keyword evidence="4" id="KW-1185">Reference proteome</keyword>
<gene>
    <name evidence="3" type="primary">RvY_13810-1</name>
    <name evidence="3" type="synonym">RvY_13810.1</name>
    <name evidence="3" type="ORF">RvY_13810</name>
</gene>
<sequence length="300" mass="34464">MKTEPRKEQLRPLGVVAGRTAQLVGMDPKYYVYYKTASKSGKFKCISSKEVIPWSHVNDNYCDCPEDGSDEPATTACSFFAPHQYFFCTSTDPSKIPVAWMNDGICDCCAGEDETEKYCPNTCKSLKPRRQHSWLELERPYNRSYLYPAVIVDAAYSTTHRDILALGNAFYDPIGDELYPNAAATHFLRNQCDRPSAENVSALKRQYERKNEAYFPLELDELVKQLLKRFNGRNHRLFDSFTKDQLQHFANVVDPLVPLLMEEFTDVVKNTIEEIETQQELDEYSDDTDQDDDANSRPID</sequence>
<feature type="compositionally biased region" description="Acidic residues" evidence="1">
    <location>
        <begin position="276"/>
        <end position="293"/>
    </location>
</feature>
<dbReference type="Proteomes" id="UP000186922">
    <property type="component" value="Unassembled WGS sequence"/>
</dbReference>
<comment type="caution">
    <text evidence="3">The sequence shown here is derived from an EMBL/GenBank/DDBJ whole genome shotgun (WGS) entry which is preliminary data.</text>
</comment>
<accession>A0A1D1VQZ5</accession>
<dbReference type="InterPro" id="IPR039794">
    <property type="entry name" value="Gtb1-like"/>
</dbReference>
<feature type="region of interest" description="Disordered" evidence="1">
    <location>
        <begin position="276"/>
        <end position="300"/>
    </location>
</feature>
<reference evidence="3 4" key="1">
    <citation type="journal article" date="2016" name="Nat. Commun.">
        <title>Extremotolerant tardigrade genome and improved radiotolerance of human cultured cells by tardigrade-unique protein.</title>
        <authorList>
            <person name="Hashimoto T."/>
            <person name="Horikawa D.D."/>
            <person name="Saito Y."/>
            <person name="Kuwahara H."/>
            <person name="Kozuka-Hata H."/>
            <person name="Shin-I T."/>
            <person name="Minakuchi Y."/>
            <person name="Ohishi K."/>
            <person name="Motoyama A."/>
            <person name="Aizu T."/>
            <person name="Enomoto A."/>
            <person name="Kondo K."/>
            <person name="Tanaka S."/>
            <person name="Hara Y."/>
            <person name="Koshikawa S."/>
            <person name="Sagara H."/>
            <person name="Miura T."/>
            <person name="Yokobori S."/>
            <person name="Miyagawa K."/>
            <person name="Suzuki Y."/>
            <person name="Kubo T."/>
            <person name="Oyama M."/>
            <person name="Kohara Y."/>
            <person name="Fujiyama A."/>
            <person name="Arakawa K."/>
            <person name="Katayama T."/>
            <person name="Toyoda A."/>
            <person name="Kunieda T."/>
        </authorList>
    </citation>
    <scope>NUCLEOTIDE SEQUENCE [LARGE SCALE GENOMIC DNA]</scope>
    <source>
        <strain evidence="3 4">YOKOZUNA-1</strain>
    </source>
</reference>
<dbReference type="GO" id="GO:0017177">
    <property type="term" value="C:glucosidase II complex"/>
    <property type="evidence" value="ECO:0007669"/>
    <property type="project" value="TreeGrafter"/>
</dbReference>
<dbReference type="PANTHER" id="PTHR12630">
    <property type="entry name" value="N-LINKED OLIGOSACCHARIDE PROCESSING"/>
    <property type="match status" value="1"/>
</dbReference>
<dbReference type="OrthoDB" id="28322at2759"/>
<name>A0A1D1VQZ5_RAMVA</name>
<evidence type="ECO:0000256" key="1">
    <source>
        <dbReference type="SAM" id="MobiDB-lite"/>
    </source>
</evidence>
<evidence type="ECO:0000313" key="3">
    <source>
        <dbReference type="EMBL" id="GAV03381.1"/>
    </source>
</evidence>
<dbReference type="InterPro" id="IPR028146">
    <property type="entry name" value="PRKCSH_N"/>
</dbReference>
<dbReference type="STRING" id="947166.A0A1D1VQZ5"/>
<dbReference type="PANTHER" id="PTHR12630:SF1">
    <property type="entry name" value="GLUCOSIDASE 2 SUBUNIT BETA"/>
    <property type="match status" value="1"/>
</dbReference>
<organism evidence="3 4">
    <name type="scientific">Ramazzottius varieornatus</name>
    <name type="common">Water bear</name>
    <name type="synonym">Tardigrade</name>
    <dbReference type="NCBI Taxonomy" id="947166"/>
    <lineage>
        <taxon>Eukaryota</taxon>
        <taxon>Metazoa</taxon>
        <taxon>Ecdysozoa</taxon>
        <taxon>Tardigrada</taxon>
        <taxon>Eutardigrada</taxon>
        <taxon>Parachela</taxon>
        <taxon>Hypsibioidea</taxon>
        <taxon>Ramazzottiidae</taxon>
        <taxon>Ramazzottius</taxon>
    </lineage>
</organism>
<dbReference type="AlphaFoldDB" id="A0A1D1VQZ5"/>
<protein>
    <recommendedName>
        <fullName evidence="2">Glucosidase II beta subunit N-terminal domain-containing protein</fullName>
    </recommendedName>
</protein>